<organism evidence="2 3">
    <name type="scientific">Carnegiea gigantea</name>
    <dbReference type="NCBI Taxonomy" id="171969"/>
    <lineage>
        <taxon>Eukaryota</taxon>
        <taxon>Viridiplantae</taxon>
        <taxon>Streptophyta</taxon>
        <taxon>Embryophyta</taxon>
        <taxon>Tracheophyta</taxon>
        <taxon>Spermatophyta</taxon>
        <taxon>Magnoliopsida</taxon>
        <taxon>eudicotyledons</taxon>
        <taxon>Gunneridae</taxon>
        <taxon>Pentapetalae</taxon>
        <taxon>Caryophyllales</taxon>
        <taxon>Cactineae</taxon>
        <taxon>Cactaceae</taxon>
        <taxon>Cactoideae</taxon>
        <taxon>Echinocereeae</taxon>
        <taxon>Carnegiea</taxon>
    </lineage>
</organism>
<protein>
    <submittedName>
        <fullName evidence="2">Uncharacterized protein</fullName>
    </submittedName>
</protein>
<evidence type="ECO:0000313" key="2">
    <source>
        <dbReference type="EMBL" id="KAJ8426950.1"/>
    </source>
</evidence>
<name>A0A9Q1JNV1_9CARY</name>
<dbReference type="Proteomes" id="UP001153076">
    <property type="component" value="Unassembled WGS sequence"/>
</dbReference>
<accession>A0A9Q1JNV1</accession>
<sequence>MSGVMFPRTPYGATWSVPKYMEDVRGMGEYAWAEAVQRVLVDAVEKMQRKCGSTSPLHGLQNITALASWDSVDHGVRYDAFELVAGIKESKGVLTFEERLEWACVELCAEQGKHITRVKELEARLNMCQAHSEHQDVGINLELISSKSGMDNLLWTGNDLGKATEHDNSKCKGVEEDAMLTTIEHISGDSCEGQNMATRPIDIAAPPELCVDIGLPPCSEQEVVPSPLEDAGHTPSDAMVMTSREGKQHPDLVLREFGALLETHEGGEGANPNSGVRCVDVTAIAGHTPGMEGVSMGPTSYSRWDRRLGNDVTIKPGMQSVEHGLTMALESTDVEGAVVDEACVEPPLSMVVESVSNTEADPQRTPESEMTISPDIEDVPCEGDVLEKSSNLVTHMKRRPQCRKPAAAHGTPYANPTRLLGEWKR</sequence>
<dbReference type="AlphaFoldDB" id="A0A9Q1JNV1"/>
<dbReference type="EMBL" id="JAKOGI010001213">
    <property type="protein sequence ID" value="KAJ8426950.1"/>
    <property type="molecule type" value="Genomic_DNA"/>
</dbReference>
<gene>
    <name evidence="2" type="ORF">Cgig2_022632</name>
</gene>
<comment type="caution">
    <text evidence="2">The sequence shown here is derived from an EMBL/GenBank/DDBJ whole genome shotgun (WGS) entry which is preliminary data.</text>
</comment>
<feature type="region of interest" description="Disordered" evidence="1">
    <location>
        <begin position="397"/>
        <end position="425"/>
    </location>
</feature>
<evidence type="ECO:0000313" key="3">
    <source>
        <dbReference type="Proteomes" id="UP001153076"/>
    </source>
</evidence>
<reference evidence="2" key="1">
    <citation type="submission" date="2022-04" db="EMBL/GenBank/DDBJ databases">
        <title>Carnegiea gigantea Genome sequencing and assembly v2.</title>
        <authorList>
            <person name="Copetti D."/>
            <person name="Sanderson M.J."/>
            <person name="Burquez A."/>
            <person name="Wojciechowski M.F."/>
        </authorList>
    </citation>
    <scope>NUCLEOTIDE SEQUENCE</scope>
    <source>
        <strain evidence="2">SGP5-SGP5p</strain>
        <tissue evidence="2">Aerial part</tissue>
    </source>
</reference>
<keyword evidence="3" id="KW-1185">Reference proteome</keyword>
<proteinExistence type="predicted"/>
<evidence type="ECO:0000256" key="1">
    <source>
        <dbReference type="SAM" id="MobiDB-lite"/>
    </source>
</evidence>